<evidence type="ECO:0000313" key="1">
    <source>
        <dbReference type="EMBL" id="MBK1813409.1"/>
    </source>
</evidence>
<keyword evidence="2" id="KW-1185">Reference proteome</keyword>
<dbReference type="EMBL" id="JAENHN010000063">
    <property type="protein sequence ID" value="MBK1813409.1"/>
    <property type="molecule type" value="Genomic_DNA"/>
</dbReference>
<accession>A0ABS1EVK5</accession>
<organism evidence="1 2">
    <name type="scientific">Clostridium yunnanense</name>
    <dbReference type="NCBI Taxonomy" id="2800325"/>
    <lineage>
        <taxon>Bacteria</taxon>
        <taxon>Bacillati</taxon>
        <taxon>Bacillota</taxon>
        <taxon>Clostridia</taxon>
        <taxon>Eubacteriales</taxon>
        <taxon>Clostridiaceae</taxon>
        <taxon>Clostridium</taxon>
    </lineage>
</organism>
<gene>
    <name evidence="1" type="ORF">JHL18_22560</name>
</gene>
<dbReference type="Proteomes" id="UP000596739">
    <property type="component" value="Unassembled WGS sequence"/>
</dbReference>
<protein>
    <submittedName>
        <fullName evidence="1">Uncharacterized protein</fullName>
    </submittedName>
</protein>
<reference evidence="2" key="1">
    <citation type="submission" date="2021-01" db="EMBL/GenBank/DDBJ databases">
        <title>Genome public.</title>
        <authorList>
            <person name="Liu C."/>
            <person name="Sun Q."/>
        </authorList>
    </citation>
    <scope>NUCLEOTIDE SEQUENCE [LARGE SCALE GENOMIC DNA]</scope>
    <source>
        <strain evidence="2">YIM B02505</strain>
    </source>
</reference>
<evidence type="ECO:0000313" key="2">
    <source>
        <dbReference type="Proteomes" id="UP000596739"/>
    </source>
</evidence>
<dbReference type="RefSeq" id="WP_200273526.1">
    <property type="nucleotide sequence ID" value="NZ_JAENHN010000063.1"/>
</dbReference>
<name>A0ABS1EVK5_9CLOT</name>
<comment type="caution">
    <text evidence="1">The sequence shown here is derived from an EMBL/GenBank/DDBJ whole genome shotgun (WGS) entry which is preliminary data.</text>
</comment>
<sequence>MADKTLNFDTPQTGTIYTVQATGTLIPGYVGYLTINVEDINTTSSLGRALTSYKKTLPLSNTSSANAAYNVTTTLTIVPKVETGDTITVTWGLSQTP</sequence>
<proteinExistence type="predicted"/>